<dbReference type="PANTHER" id="PTHR44591">
    <property type="entry name" value="STRESS RESPONSE REGULATOR PROTEIN 1"/>
    <property type="match status" value="1"/>
</dbReference>
<evidence type="ECO:0000256" key="2">
    <source>
        <dbReference type="PROSITE-ProRule" id="PRU00169"/>
    </source>
</evidence>
<dbReference type="SMART" id="SM00448">
    <property type="entry name" value="REC"/>
    <property type="match status" value="1"/>
</dbReference>
<dbReference type="PROSITE" id="PS50110">
    <property type="entry name" value="RESPONSE_REGULATORY"/>
    <property type="match status" value="1"/>
</dbReference>
<dbReference type="Pfam" id="PF00072">
    <property type="entry name" value="Response_reg"/>
    <property type="match status" value="1"/>
</dbReference>
<dbReference type="Gene3D" id="3.40.50.2300">
    <property type="match status" value="1"/>
</dbReference>
<evidence type="ECO:0000313" key="4">
    <source>
        <dbReference type="EMBL" id="MBM6576487.1"/>
    </source>
</evidence>
<dbReference type="RefSeq" id="WP_204198597.1">
    <property type="nucleotide sequence ID" value="NZ_JAFEMC010000002.1"/>
</dbReference>
<protein>
    <submittedName>
        <fullName evidence="4">Response regulator</fullName>
    </submittedName>
</protein>
<evidence type="ECO:0000313" key="5">
    <source>
        <dbReference type="Proteomes" id="UP000763641"/>
    </source>
</evidence>
<comment type="caution">
    <text evidence="4">The sequence shown here is derived from an EMBL/GenBank/DDBJ whole genome shotgun (WGS) entry which is preliminary data.</text>
</comment>
<accession>A0ABS2D6E1</accession>
<feature type="modified residue" description="4-aspartylphosphate" evidence="2">
    <location>
        <position position="55"/>
    </location>
</feature>
<reference evidence="4 5" key="1">
    <citation type="submission" date="2020-12" db="EMBL/GenBank/DDBJ databases">
        <title>Sphingomonas sp.</title>
        <authorList>
            <person name="Kim M.K."/>
        </authorList>
    </citation>
    <scope>NUCLEOTIDE SEQUENCE [LARGE SCALE GENOMIC DNA]</scope>
    <source>
        <strain evidence="4 5">BT552</strain>
    </source>
</reference>
<sequence>MPCTVLIVEDDPTVLAFLEEGLIDRGYEVLSARSGGEALSVLDSGLDDIDVLVADIRIGAGLDGWEIARCAREISPDFPIVYITGDSASAHELEGVANSRLLQKPFGSEQLARAIEALLP</sequence>
<dbReference type="SUPFAM" id="SSF52172">
    <property type="entry name" value="CheY-like"/>
    <property type="match status" value="1"/>
</dbReference>
<dbReference type="Proteomes" id="UP000763641">
    <property type="component" value="Unassembled WGS sequence"/>
</dbReference>
<dbReference type="InterPro" id="IPR011006">
    <property type="entry name" value="CheY-like_superfamily"/>
</dbReference>
<dbReference type="PANTHER" id="PTHR44591:SF21">
    <property type="entry name" value="TWO-COMPONENT RESPONSE REGULATOR"/>
    <property type="match status" value="1"/>
</dbReference>
<dbReference type="InterPro" id="IPR050595">
    <property type="entry name" value="Bact_response_regulator"/>
</dbReference>
<dbReference type="InterPro" id="IPR001789">
    <property type="entry name" value="Sig_transdc_resp-reg_receiver"/>
</dbReference>
<evidence type="ECO:0000256" key="1">
    <source>
        <dbReference type="ARBA" id="ARBA00022553"/>
    </source>
</evidence>
<organism evidence="4 5">
    <name type="scientific">Sphingomonas longa</name>
    <dbReference type="NCBI Taxonomy" id="2778730"/>
    <lineage>
        <taxon>Bacteria</taxon>
        <taxon>Pseudomonadati</taxon>
        <taxon>Pseudomonadota</taxon>
        <taxon>Alphaproteobacteria</taxon>
        <taxon>Sphingomonadales</taxon>
        <taxon>Sphingomonadaceae</taxon>
        <taxon>Sphingomonas</taxon>
    </lineage>
</organism>
<gene>
    <name evidence="4" type="ORF">ILT43_08880</name>
</gene>
<keyword evidence="5" id="KW-1185">Reference proteome</keyword>
<feature type="domain" description="Response regulatory" evidence="3">
    <location>
        <begin position="4"/>
        <end position="119"/>
    </location>
</feature>
<dbReference type="EMBL" id="JAFEMC010000002">
    <property type="protein sequence ID" value="MBM6576487.1"/>
    <property type="molecule type" value="Genomic_DNA"/>
</dbReference>
<name>A0ABS2D6E1_9SPHN</name>
<evidence type="ECO:0000259" key="3">
    <source>
        <dbReference type="PROSITE" id="PS50110"/>
    </source>
</evidence>
<keyword evidence="1 2" id="KW-0597">Phosphoprotein</keyword>
<proteinExistence type="predicted"/>